<reference evidence="2" key="1">
    <citation type="journal article" date="2009" name="BMC Bioinformatics">
        <title>The Mycoplasma conjunctivae genome sequencing, annotation and analysis.</title>
        <authorList>
            <person name="Calderon-Copete S.P."/>
            <person name="Wigger G."/>
            <person name="Wunderlin C."/>
            <person name="Schmidheini T."/>
            <person name="Frey J."/>
            <person name="Quail M.A."/>
            <person name="Falquet L."/>
        </authorList>
    </citation>
    <scope>NUCLEOTIDE SEQUENCE [LARGE SCALE GENOMIC DNA]</scope>
    <source>
        <strain evidence="2">ATCC 25834 / NCTC 10147 / HRC/581</strain>
    </source>
</reference>
<evidence type="ECO:0008006" key="3">
    <source>
        <dbReference type="Google" id="ProtNLM"/>
    </source>
</evidence>
<evidence type="ECO:0000313" key="2">
    <source>
        <dbReference type="Proteomes" id="UP000001491"/>
    </source>
</evidence>
<name>C5J6R7_MESCH</name>
<dbReference type="NCBIfam" id="NF046004">
    <property type="entry name" value="ICE_Mbov_0401"/>
    <property type="match status" value="1"/>
</dbReference>
<dbReference type="HOGENOM" id="CLU_056159_0_0_14"/>
<protein>
    <recommendedName>
        <fullName evidence="3">Transposase</fullName>
    </recommendedName>
</protein>
<evidence type="ECO:0000313" key="1">
    <source>
        <dbReference type="EMBL" id="CAT05180.1"/>
    </source>
</evidence>
<dbReference type="KEGG" id="mco:MCJ_004750"/>
<gene>
    <name evidence="1" type="ordered locus">MCJ_004750</name>
</gene>
<organism evidence="1 2">
    <name type="scientific">Mesomycoplasma conjunctivae (strain ATCC 25834 / NCTC 10147 / HRC/581)</name>
    <name type="common">Mycoplasma conjunctivae</name>
    <dbReference type="NCBI Taxonomy" id="572263"/>
    <lineage>
        <taxon>Bacteria</taxon>
        <taxon>Bacillati</taxon>
        <taxon>Mycoplasmatota</taxon>
        <taxon>Mycoplasmoidales</taxon>
        <taxon>Metamycoplasmataceae</taxon>
        <taxon>Mesomycoplasma</taxon>
    </lineage>
</organism>
<sequence length="376" mass="43783">MSNIQIAKEEFNQRLKDNIIKLDNDFFQSTNFRSKGFYIIKLKLSTGMIKVKVRRYIDENNKTFRPFNKFIDKGKKGQTITSELKDEVIKMVIAKISYKEIAKQLGISMGSITNIVNEANFVSYDLEDPQGYSTYIEADDAYVYFSGKNRGKYRLRMAVVHSGKREGKIQDKTLILGITNKTGQNNNQVDAKHIEEIRNTLKLYKSTNKFLISDGAPSLINIAKELNINHYLDTYHLLSKLNQEIRPKSKWLKEYKKMFNSNFKQDIRKLIIKGEVDEACSLIMKVIKEQDIYLISFEEVKGLIRIKNFFKKHFESIKNINNDSYIGSRTENFVANYVKFPISKKRALYSLKSYISLLKDRAQKMMISLKLILDVC</sequence>
<proteinExistence type="predicted"/>
<keyword evidence="2" id="KW-1185">Reference proteome</keyword>
<dbReference type="Proteomes" id="UP000001491">
    <property type="component" value="Chromosome"/>
</dbReference>
<dbReference type="EMBL" id="FM864216">
    <property type="protein sequence ID" value="CAT05180.1"/>
    <property type="molecule type" value="Genomic_DNA"/>
</dbReference>
<accession>C5J6R7</accession>
<dbReference type="AlphaFoldDB" id="C5J6R7"/>